<accession>A0ABQ8DRI4</accession>
<evidence type="ECO:0000313" key="2">
    <source>
        <dbReference type="EMBL" id="KAH0931863.1"/>
    </source>
</evidence>
<organism evidence="2 3">
    <name type="scientific">Brassica napus</name>
    <name type="common">Rape</name>
    <dbReference type="NCBI Taxonomy" id="3708"/>
    <lineage>
        <taxon>Eukaryota</taxon>
        <taxon>Viridiplantae</taxon>
        <taxon>Streptophyta</taxon>
        <taxon>Embryophyta</taxon>
        <taxon>Tracheophyta</taxon>
        <taxon>Spermatophyta</taxon>
        <taxon>Magnoliopsida</taxon>
        <taxon>eudicotyledons</taxon>
        <taxon>Gunneridae</taxon>
        <taxon>Pentapetalae</taxon>
        <taxon>rosids</taxon>
        <taxon>malvids</taxon>
        <taxon>Brassicales</taxon>
        <taxon>Brassicaceae</taxon>
        <taxon>Brassiceae</taxon>
        <taxon>Brassica</taxon>
    </lineage>
</organism>
<keyword evidence="3" id="KW-1185">Reference proteome</keyword>
<dbReference type="EMBL" id="JAGKQM010000003">
    <property type="protein sequence ID" value="KAH0931863.1"/>
    <property type="molecule type" value="Genomic_DNA"/>
</dbReference>
<dbReference type="PANTHER" id="PTHR21678:SF0">
    <property type="entry name" value="C3H1-TYPE DOMAIN-CONTAINING PROTEIN"/>
    <property type="match status" value="1"/>
</dbReference>
<name>A0ABQ8DRI4_BRANA</name>
<gene>
    <name evidence="2" type="ORF">HID58_008980</name>
</gene>
<feature type="region of interest" description="Disordered" evidence="1">
    <location>
        <begin position="100"/>
        <end position="139"/>
    </location>
</feature>
<dbReference type="InterPro" id="IPR012677">
    <property type="entry name" value="Nucleotide-bd_a/b_plait_sf"/>
</dbReference>
<evidence type="ECO:0000256" key="1">
    <source>
        <dbReference type="SAM" id="MobiDB-lite"/>
    </source>
</evidence>
<protein>
    <recommendedName>
        <fullName evidence="4">Coiled-coil domain-containing protein R3HCC1L</fullName>
    </recommendedName>
</protein>
<dbReference type="PANTHER" id="PTHR21678">
    <property type="entry name" value="GROWTH INHIBITION AND DIFFERENTIATION RELATED PROTEIN 88"/>
    <property type="match status" value="1"/>
</dbReference>
<comment type="caution">
    <text evidence="2">The sequence shown here is derived from an EMBL/GenBank/DDBJ whole genome shotgun (WGS) entry which is preliminary data.</text>
</comment>
<evidence type="ECO:0008006" key="4">
    <source>
        <dbReference type="Google" id="ProtNLM"/>
    </source>
</evidence>
<proteinExistence type="predicted"/>
<dbReference type="Gene3D" id="3.30.70.330">
    <property type="match status" value="1"/>
</dbReference>
<evidence type="ECO:0000313" key="3">
    <source>
        <dbReference type="Proteomes" id="UP000824890"/>
    </source>
</evidence>
<sequence length="505" mass="56514">MEEKRENEDEPNWSERVEDLVASGDVTAAISFLESLTTNLQSRLGSSSSSSSSTELGLQLAAALTQLANLYSSQGLSLKSDELLTRSSLVKQRALDHDLASSRGSCDAENQTKTSDSNVDGCSSSECPLNSTKDDASDDDWEALADREPNTLLSVEELPQISKLSVEEPKFEGPKRRGRGNFTYNKDVMYSESRFEDSGDNDMSRGGLEKTDESLKAKYGTRHVLVLADFSPNLRTTDLERLFVDFKDSGFLIRWVNDTTALAVFKTPSTAQEACKSVQCSFTIRVLDDHDSLLGSISGKDLEPPSQRPKTSARTAQRLIAHSMGLKLPASGFGSKELRDQEAARKSRIGVPDALQTFYNLKTKLELTLLVSCWSNRGQIKGVETPVEFNKIYNFEVEERGKDRIVWKCELKNRKATKFLLLWRAYRGAARKRCGQIREYVADTKRVSLLKEACKSVQCFITIRVLDDHDSLLGSISGKGDPFFFFFFLRWLSFFFNSLGQTLTY</sequence>
<dbReference type="InterPro" id="IPR039884">
    <property type="entry name" value="R3HC1/R3HCL"/>
</dbReference>
<dbReference type="Proteomes" id="UP000824890">
    <property type="component" value="Unassembled WGS sequence"/>
</dbReference>
<reference evidence="2 3" key="1">
    <citation type="submission" date="2021-05" db="EMBL/GenBank/DDBJ databases">
        <title>Genome Assembly of Synthetic Allotetraploid Brassica napus Reveals Homoeologous Exchanges between Subgenomes.</title>
        <authorList>
            <person name="Davis J.T."/>
        </authorList>
    </citation>
    <scope>NUCLEOTIDE SEQUENCE [LARGE SCALE GENOMIC DNA]</scope>
    <source>
        <strain evidence="3">cv. Da-Ae</strain>
        <tissue evidence="2">Seedling</tissue>
    </source>
</reference>
<feature type="compositionally biased region" description="Polar residues" evidence="1">
    <location>
        <begin position="102"/>
        <end position="131"/>
    </location>
</feature>